<dbReference type="EMBL" id="UYRT01018245">
    <property type="protein sequence ID" value="VDK57564.1"/>
    <property type="molecule type" value="Genomic_DNA"/>
</dbReference>
<organism evidence="3">
    <name type="scientific">Gongylonema pulchrum</name>
    <dbReference type="NCBI Taxonomy" id="637853"/>
    <lineage>
        <taxon>Eukaryota</taxon>
        <taxon>Metazoa</taxon>
        <taxon>Ecdysozoa</taxon>
        <taxon>Nematoda</taxon>
        <taxon>Chromadorea</taxon>
        <taxon>Rhabditida</taxon>
        <taxon>Spirurina</taxon>
        <taxon>Spiruromorpha</taxon>
        <taxon>Spiruroidea</taxon>
        <taxon>Gongylonematidae</taxon>
        <taxon>Gongylonema</taxon>
    </lineage>
</organism>
<proteinExistence type="predicted"/>
<dbReference type="AlphaFoldDB" id="A0A183DEQ5"/>
<name>A0A183DEQ5_9BILA</name>
<reference evidence="3" key="1">
    <citation type="submission" date="2016-06" db="UniProtKB">
        <authorList>
            <consortium name="WormBaseParasite"/>
        </authorList>
    </citation>
    <scope>IDENTIFICATION</scope>
</reference>
<evidence type="ECO:0000313" key="3">
    <source>
        <dbReference type="WBParaSite" id="GPUH_0000720501-mRNA-1"/>
    </source>
</evidence>
<evidence type="ECO:0000313" key="1">
    <source>
        <dbReference type="EMBL" id="VDK57564.1"/>
    </source>
</evidence>
<sequence>MTEAGIIRAHIDKELGMVYFDQVRVCCLIFF</sequence>
<dbReference type="WBParaSite" id="GPUH_0000720501-mRNA-1">
    <property type="protein sequence ID" value="GPUH_0000720501-mRNA-1"/>
    <property type="gene ID" value="GPUH_0000720501"/>
</dbReference>
<reference evidence="1 2" key="2">
    <citation type="submission" date="2018-11" db="EMBL/GenBank/DDBJ databases">
        <authorList>
            <consortium name="Pathogen Informatics"/>
        </authorList>
    </citation>
    <scope>NUCLEOTIDE SEQUENCE [LARGE SCALE GENOMIC DNA]</scope>
</reference>
<dbReference type="Proteomes" id="UP000271098">
    <property type="component" value="Unassembled WGS sequence"/>
</dbReference>
<keyword evidence="2" id="KW-1185">Reference proteome</keyword>
<accession>A0A183DEQ5</accession>
<protein>
    <submittedName>
        <fullName evidence="3">Transcriptional regulator</fullName>
    </submittedName>
</protein>
<evidence type="ECO:0000313" key="2">
    <source>
        <dbReference type="Proteomes" id="UP000271098"/>
    </source>
</evidence>
<gene>
    <name evidence="1" type="ORF">GPUH_LOCUS7195</name>
</gene>